<reference evidence="1 2" key="1">
    <citation type="journal article" date="2023" name="Microorganisms">
        <title>Thiorhodovibrio frisius and Trv. litoralis spp. nov., Two Novel Members from a Clade of Fastidious Purple Sulfur Bacteria That Exhibit Unique Red-Shifted Light-Harvesting Capabilities.</title>
        <authorList>
            <person name="Methner A."/>
            <person name="Kuzyk S.B."/>
            <person name="Petersen J."/>
            <person name="Bauer S."/>
            <person name="Brinkmann H."/>
            <person name="Sichau K."/>
            <person name="Wanner G."/>
            <person name="Wolf J."/>
            <person name="Neumann-Schaal M."/>
            <person name="Henke P."/>
            <person name="Tank M."/>
            <person name="Sproer C."/>
            <person name="Bunk B."/>
            <person name="Overmann J."/>
        </authorList>
    </citation>
    <scope>NUCLEOTIDE SEQUENCE [LARGE SCALE GENOMIC DNA]</scope>
    <source>
        <strain evidence="1 2">DSM 6702</strain>
    </source>
</reference>
<keyword evidence="2" id="KW-1185">Reference proteome</keyword>
<evidence type="ECO:0000313" key="1">
    <source>
        <dbReference type="EMBL" id="WPL15208.1"/>
    </source>
</evidence>
<name>A0ABZ0S4K2_9GAMM</name>
<accession>A0ABZ0S4K2</accession>
<sequence>MIAPRIALDTNIVLRYLMKDDVEQTQWATQFLRVR</sequence>
<evidence type="ECO:0000313" key="2">
    <source>
        <dbReference type="Proteomes" id="UP001432180"/>
    </source>
</evidence>
<evidence type="ECO:0008006" key="3">
    <source>
        <dbReference type="Google" id="ProtNLM"/>
    </source>
</evidence>
<dbReference type="EMBL" id="CP121472">
    <property type="protein sequence ID" value="WPL15208.1"/>
    <property type="molecule type" value="Genomic_DNA"/>
</dbReference>
<proteinExistence type="predicted"/>
<gene>
    <name evidence="1" type="ORF">Thiowin_00089</name>
</gene>
<dbReference type="Proteomes" id="UP001432180">
    <property type="component" value="Chromosome"/>
</dbReference>
<protein>
    <recommendedName>
        <fullName evidence="3">PIN domain-containing protein</fullName>
    </recommendedName>
</protein>
<organism evidence="1 2">
    <name type="scientific">Thiorhodovibrio winogradskyi</name>
    <dbReference type="NCBI Taxonomy" id="77007"/>
    <lineage>
        <taxon>Bacteria</taxon>
        <taxon>Pseudomonadati</taxon>
        <taxon>Pseudomonadota</taxon>
        <taxon>Gammaproteobacteria</taxon>
        <taxon>Chromatiales</taxon>
        <taxon>Chromatiaceae</taxon>
        <taxon>Thiorhodovibrio</taxon>
    </lineage>
</organism>